<dbReference type="InterPro" id="IPR000160">
    <property type="entry name" value="GGDEF_dom"/>
</dbReference>
<dbReference type="GO" id="GO:0005886">
    <property type="term" value="C:plasma membrane"/>
    <property type="evidence" value="ECO:0007669"/>
    <property type="project" value="TreeGrafter"/>
</dbReference>
<dbReference type="EMBL" id="FUYM01000003">
    <property type="protein sequence ID" value="SKB50223.1"/>
    <property type="molecule type" value="Genomic_DNA"/>
</dbReference>
<accession>A0A1T5BTD8</accession>
<evidence type="ECO:0000259" key="5">
    <source>
        <dbReference type="PROSITE" id="PS50885"/>
    </source>
</evidence>
<dbReference type="GO" id="GO:0043709">
    <property type="term" value="P:cell adhesion involved in single-species biofilm formation"/>
    <property type="evidence" value="ECO:0007669"/>
    <property type="project" value="TreeGrafter"/>
</dbReference>
<dbReference type="Pfam" id="PF00990">
    <property type="entry name" value="GGDEF"/>
    <property type="match status" value="1"/>
</dbReference>
<dbReference type="EC" id="2.7.7.65" evidence="1"/>
<dbReference type="GO" id="GO:1902201">
    <property type="term" value="P:negative regulation of bacterial-type flagellum-dependent cell motility"/>
    <property type="evidence" value="ECO:0007669"/>
    <property type="project" value="TreeGrafter"/>
</dbReference>
<dbReference type="PANTHER" id="PTHR45138">
    <property type="entry name" value="REGULATORY COMPONENTS OF SENSORY TRANSDUCTION SYSTEM"/>
    <property type="match status" value="1"/>
</dbReference>
<evidence type="ECO:0000256" key="1">
    <source>
        <dbReference type="ARBA" id="ARBA00012528"/>
    </source>
</evidence>
<dbReference type="STRING" id="439228.SAMN06295920_103252"/>
<dbReference type="PROSITE" id="PS50887">
    <property type="entry name" value="GGDEF"/>
    <property type="match status" value="1"/>
</dbReference>
<keyword evidence="4" id="KW-0472">Membrane</keyword>
<feature type="transmembrane region" description="Helical" evidence="4">
    <location>
        <begin position="185"/>
        <end position="205"/>
    </location>
</feature>
<dbReference type="Gene3D" id="3.30.70.270">
    <property type="match status" value="1"/>
</dbReference>
<dbReference type="OrthoDB" id="9812260at2"/>
<evidence type="ECO:0000256" key="3">
    <source>
        <dbReference type="SAM" id="Coils"/>
    </source>
</evidence>
<dbReference type="Pfam" id="PF00672">
    <property type="entry name" value="HAMP"/>
    <property type="match status" value="1"/>
</dbReference>
<dbReference type="InterPro" id="IPR029787">
    <property type="entry name" value="Nucleotide_cyclase"/>
</dbReference>
<dbReference type="PROSITE" id="PS50885">
    <property type="entry name" value="HAMP"/>
    <property type="match status" value="1"/>
</dbReference>
<dbReference type="InterPro" id="IPR003660">
    <property type="entry name" value="HAMP_dom"/>
</dbReference>
<dbReference type="CDD" id="cd01949">
    <property type="entry name" value="GGDEF"/>
    <property type="match status" value="1"/>
</dbReference>
<dbReference type="InterPro" id="IPR050469">
    <property type="entry name" value="Diguanylate_Cyclase"/>
</dbReference>
<dbReference type="Gene3D" id="3.30.450.40">
    <property type="match status" value="1"/>
</dbReference>
<protein>
    <recommendedName>
        <fullName evidence="1">diguanylate cyclase</fullName>
        <ecNumber evidence="1">2.7.7.65</ecNumber>
    </recommendedName>
</protein>
<name>A0A1T5BTD8_9SPHN</name>
<organism evidence="7 8">
    <name type="scientific">Rhizorhabdus histidinilytica</name>
    <dbReference type="NCBI Taxonomy" id="439228"/>
    <lineage>
        <taxon>Bacteria</taxon>
        <taxon>Pseudomonadati</taxon>
        <taxon>Pseudomonadota</taxon>
        <taxon>Alphaproteobacteria</taxon>
        <taxon>Sphingomonadales</taxon>
        <taxon>Sphingomonadaceae</taxon>
        <taxon>Rhizorhabdus</taxon>
    </lineage>
</organism>
<evidence type="ECO:0000313" key="7">
    <source>
        <dbReference type="EMBL" id="SKB50223.1"/>
    </source>
</evidence>
<comment type="catalytic activity">
    <reaction evidence="2">
        <text>2 GTP = 3',3'-c-di-GMP + 2 diphosphate</text>
        <dbReference type="Rhea" id="RHEA:24898"/>
        <dbReference type="ChEBI" id="CHEBI:33019"/>
        <dbReference type="ChEBI" id="CHEBI:37565"/>
        <dbReference type="ChEBI" id="CHEBI:58805"/>
        <dbReference type="EC" id="2.7.7.65"/>
    </reaction>
</comment>
<keyword evidence="3" id="KW-0175">Coiled coil</keyword>
<keyword evidence="4" id="KW-1133">Transmembrane helix</keyword>
<dbReference type="PANTHER" id="PTHR45138:SF9">
    <property type="entry name" value="DIGUANYLATE CYCLASE DGCM-RELATED"/>
    <property type="match status" value="1"/>
</dbReference>
<feature type="domain" description="GGDEF" evidence="6">
    <location>
        <begin position="459"/>
        <end position="592"/>
    </location>
</feature>
<gene>
    <name evidence="7" type="ORF">SAMN06295920_103252</name>
</gene>
<dbReference type="SMART" id="SM00267">
    <property type="entry name" value="GGDEF"/>
    <property type="match status" value="1"/>
</dbReference>
<feature type="domain" description="HAMP" evidence="5">
    <location>
        <begin position="207"/>
        <end position="260"/>
    </location>
</feature>
<dbReference type="CDD" id="cd06225">
    <property type="entry name" value="HAMP"/>
    <property type="match status" value="1"/>
</dbReference>
<evidence type="ECO:0000256" key="4">
    <source>
        <dbReference type="SAM" id="Phobius"/>
    </source>
</evidence>
<feature type="coiled-coil region" evidence="3">
    <location>
        <begin position="158"/>
        <end position="185"/>
    </location>
</feature>
<evidence type="ECO:0000256" key="2">
    <source>
        <dbReference type="ARBA" id="ARBA00034247"/>
    </source>
</evidence>
<dbReference type="RefSeq" id="WP_079647571.1">
    <property type="nucleotide sequence ID" value="NZ_FUYM01000003.1"/>
</dbReference>
<reference evidence="8" key="1">
    <citation type="submission" date="2017-02" db="EMBL/GenBank/DDBJ databases">
        <authorList>
            <person name="Varghese N."/>
            <person name="Submissions S."/>
        </authorList>
    </citation>
    <scope>NUCLEOTIDE SEQUENCE [LARGE SCALE GENOMIC DNA]</scope>
    <source>
        <strain evidence="8">UM2</strain>
    </source>
</reference>
<dbReference type="SUPFAM" id="SSF55073">
    <property type="entry name" value="Nucleotide cyclase"/>
    <property type="match status" value="1"/>
</dbReference>
<dbReference type="NCBIfam" id="TIGR00254">
    <property type="entry name" value="GGDEF"/>
    <property type="match status" value="1"/>
</dbReference>
<evidence type="ECO:0000259" key="6">
    <source>
        <dbReference type="PROSITE" id="PS50887"/>
    </source>
</evidence>
<dbReference type="SMART" id="SM00304">
    <property type="entry name" value="HAMP"/>
    <property type="match status" value="1"/>
</dbReference>
<dbReference type="InterPro" id="IPR043128">
    <property type="entry name" value="Rev_trsase/Diguanyl_cyclase"/>
</dbReference>
<keyword evidence="8" id="KW-1185">Reference proteome</keyword>
<dbReference type="GO" id="GO:0007165">
    <property type="term" value="P:signal transduction"/>
    <property type="evidence" value="ECO:0007669"/>
    <property type="project" value="InterPro"/>
</dbReference>
<feature type="transmembrane region" description="Helical" evidence="4">
    <location>
        <begin position="6"/>
        <end position="27"/>
    </location>
</feature>
<dbReference type="GO" id="GO:0052621">
    <property type="term" value="F:diguanylate cyclase activity"/>
    <property type="evidence" value="ECO:0007669"/>
    <property type="project" value="UniProtKB-EC"/>
</dbReference>
<sequence length="605" mass="67465">MRIATITNWAYGVTLLLTFGSGAAFMASVRADGDERIAVERRSDYIRIADDIELIVERMTDQARLYAMRGEAAHKTAWLRDRDDVGVVDRTVGRLGALGIPQHEYAELLTADRDLDRIEAIERRAIAAVDRGDRAEAQRLLYGPDYLALDAGVDRSLSAFKKALKARAERDLQRARERADRWDDIARLLLGLTGLLFLAVLYFILSRRVARPLAHMSDVVVRMADRDFDADLPDDRRHDEIGEVTRALRLFRRNSIERERLEHERDEDRRIKDLIARMMHRMQGCDVEAELADVVVCYAPQIFPDLAGHIFVYDHGRGRLATIGRWQDPKLTIADFAPSFCWGLRRGHSHRSNAKGEDICCQHIGDIDGQDCLCVPLMAQGGTVGMLYFEGQDGDGRYAERAIYLDLMSENIGLALANIQLRATLGALATRDPLTGLSNRRHLEEVFNVERALAESQRTPLGCLLVDIDHFKRFNDAFGHDAGDLVMQHVAQVLKAHARERDLACRYGGEEFVLLMPGRDSAAAAERAEEIRQTIRKVSLAYRGRPLPPVTVSIGVAAFPAEADAASLISVADGALLAAKENGRDRVVIAGQTPPGPKHRVRAAS</sequence>
<dbReference type="FunFam" id="3.30.70.270:FF:000001">
    <property type="entry name" value="Diguanylate cyclase domain protein"/>
    <property type="match status" value="1"/>
</dbReference>
<keyword evidence="4" id="KW-0812">Transmembrane</keyword>
<proteinExistence type="predicted"/>
<dbReference type="Gene3D" id="6.10.340.10">
    <property type="match status" value="1"/>
</dbReference>
<evidence type="ECO:0000313" key="8">
    <source>
        <dbReference type="Proteomes" id="UP000189818"/>
    </source>
</evidence>
<dbReference type="InterPro" id="IPR029016">
    <property type="entry name" value="GAF-like_dom_sf"/>
</dbReference>
<dbReference type="AlphaFoldDB" id="A0A1T5BTD8"/>
<dbReference type="Proteomes" id="UP000189818">
    <property type="component" value="Unassembled WGS sequence"/>
</dbReference>
<dbReference type="SUPFAM" id="SSF158472">
    <property type="entry name" value="HAMP domain-like"/>
    <property type="match status" value="1"/>
</dbReference>
<dbReference type="SUPFAM" id="SSF55781">
    <property type="entry name" value="GAF domain-like"/>
    <property type="match status" value="1"/>
</dbReference>